<dbReference type="AlphaFoldDB" id="A0A7C8MJG7"/>
<feature type="compositionally biased region" description="Low complexity" evidence="1">
    <location>
        <begin position="20"/>
        <end position="31"/>
    </location>
</feature>
<feature type="compositionally biased region" description="Polar residues" evidence="1">
    <location>
        <begin position="37"/>
        <end position="49"/>
    </location>
</feature>
<accession>A0A7C8MJG7</accession>
<reference evidence="2 3" key="1">
    <citation type="submission" date="2019-12" db="EMBL/GenBank/DDBJ databases">
        <title>Draft genome sequence of the ascomycete Xylaria multiplex DSM 110363.</title>
        <authorList>
            <person name="Buettner E."/>
            <person name="Kellner H."/>
        </authorList>
    </citation>
    <scope>NUCLEOTIDE SEQUENCE [LARGE SCALE GENOMIC DNA]</scope>
    <source>
        <strain evidence="2 3">DSM 110363</strain>
    </source>
</reference>
<organism evidence="2 3">
    <name type="scientific">Xylaria multiplex</name>
    <dbReference type="NCBI Taxonomy" id="323545"/>
    <lineage>
        <taxon>Eukaryota</taxon>
        <taxon>Fungi</taxon>
        <taxon>Dikarya</taxon>
        <taxon>Ascomycota</taxon>
        <taxon>Pezizomycotina</taxon>
        <taxon>Sordariomycetes</taxon>
        <taxon>Xylariomycetidae</taxon>
        <taxon>Xylariales</taxon>
        <taxon>Xylariaceae</taxon>
        <taxon>Xylaria</taxon>
    </lineage>
</organism>
<dbReference type="EMBL" id="WUBL01000094">
    <property type="protein sequence ID" value="KAF2966232.1"/>
    <property type="molecule type" value="Genomic_DNA"/>
</dbReference>
<comment type="caution">
    <text evidence="2">The sequence shown here is derived from an EMBL/GenBank/DDBJ whole genome shotgun (WGS) entry which is preliminary data.</text>
</comment>
<feature type="compositionally biased region" description="Basic and acidic residues" evidence="1">
    <location>
        <begin position="65"/>
        <end position="76"/>
    </location>
</feature>
<dbReference type="OrthoDB" id="4726550at2759"/>
<keyword evidence="3" id="KW-1185">Reference proteome</keyword>
<proteinExistence type="predicted"/>
<dbReference type="InParanoid" id="A0A7C8MJG7"/>
<sequence>MSTTTDQNHSTATKETEQPTTETISTNETSTPKNDTDSGASNETLQQTGPGPKVLRSHFRGMPKQWEKNLPKKDGE</sequence>
<gene>
    <name evidence="2" type="ORF">GQX73_g7342</name>
</gene>
<evidence type="ECO:0000256" key="1">
    <source>
        <dbReference type="SAM" id="MobiDB-lite"/>
    </source>
</evidence>
<dbReference type="Proteomes" id="UP000481858">
    <property type="component" value="Unassembled WGS sequence"/>
</dbReference>
<protein>
    <submittedName>
        <fullName evidence="2">Uncharacterized protein</fullName>
    </submittedName>
</protein>
<feature type="region of interest" description="Disordered" evidence="1">
    <location>
        <begin position="1"/>
        <end position="76"/>
    </location>
</feature>
<name>A0A7C8MJG7_9PEZI</name>
<evidence type="ECO:0000313" key="2">
    <source>
        <dbReference type="EMBL" id="KAF2966232.1"/>
    </source>
</evidence>
<evidence type="ECO:0000313" key="3">
    <source>
        <dbReference type="Proteomes" id="UP000481858"/>
    </source>
</evidence>
<feature type="compositionally biased region" description="Polar residues" evidence="1">
    <location>
        <begin position="1"/>
        <end position="11"/>
    </location>
</feature>